<reference evidence="2 3" key="1">
    <citation type="submission" date="2020-08" db="EMBL/GenBank/DDBJ databases">
        <title>Sequencing the genomes of 1000 actinobacteria strains.</title>
        <authorList>
            <person name="Klenk H.-P."/>
        </authorList>
    </citation>
    <scope>NUCLEOTIDE SEQUENCE [LARGE SCALE GENOMIC DNA]</scope>
    <source>
        <strain evidence="2 3">DSM 45784</strain>
    </source>
</reference>
<name>A0A7W7D918_9ACTN</name>
<keyword evidence="3" id="KW-1185">Reference proteome</keyword>
<gene>
    <name evidence="2" type="ORF">BJ982_004021</name>
</gene>
<evidence type="ECO:0000313" key="2">
    <source>
        <dbReference type="EMBL" id="MBB4702477.1"/>
    </source>
</evidence>
<dbReference type="RefSeq" id="WP_184882267.1">
    <property type="nucleotide sequence ID" value="NZ_BOOV01000033.1"/>
</dbReference>
<sequence length="133" mass="13917">MTPTRTTPIGSAPSGIDDGRAPAATVPGTTWDSTAPPDGDDGDGQAPALVELTIRRRDGNTAPNSLVAGIRILSLLPRHWRKDVKQTGDGMALRVHADLPAAARIRDEVAAVLTNPEVGEWEVAACRTLPPPA</sequence>
<evidence type="ECO:0000256" key="1">
    <source>
        <dbReference type="SAM" id="MobiDB-lite"/>
    </source>
</evidence>
<accession>A0A7W7D918</accession>
<organism evidence="2 3">
    <name type="scientific">Sphaerisporangium siamense</name>
    <dbReference type="NCBI Taxonomy" id="795645"/>
    <lineage>
        <taxon>Bacteria</taxon>
        <taxon>Bacillati</taxon>
        <taxon>Actinomycetota</taxon>
        <taxon>Actinomycetes</taxon>
        <taxon>Streptosporangiales</taxon>
        <taxon>Streptosporangiaceae</taxon>
        <taxon>Sphaerisporangium</taxon>
    </lineage>
</organism>
<dbReference type="AlphaFoldDB" id="A0A7W7D918"/>
<dbReference type="EMBL" id="JACHND010000001">
    <property type="protein sequence ID" value="MBB4702477.1"/>
    <property type="molecule type" value="Genomic_DNA"/>
</dbReference>
<feature type="region of interest" description="Disordered" evidence="1">
    <location>
        <begin position="1"/>
        <end position="46"/>
    </location>
</feature>
<comment type="caution">
    <text evidence="2">The sequence shown here is derived from an EMBL/GenBank/DDBJ whole genome shotgun (WGS) entry which is preliminary data.</text>
</comment>
<evidence type="ECO:0000313" key="3">
    <source>
        <dbReference type="Proteomes" id="UP000542210"/>
    </source>
</evidence>
<proteinExistence type="predicted"/>
<dbReference type="Proteomes" id="UP000542210">
    <property type="component" value="Unassembled WGS sequence"/>
</dbReference>
<protein>
    <submittedName>
        <fullName evidence="2">Uncharacterized protein</fullName>
    </submittedName>
</protein>